<dbReference type="EMBL" id="CP042914">
    <property type="protein sequence ID" value="QEG39772.1"/>
    <property type="molecule type" value="Genomic_DNA"/>
</dbReference>
<feature type="transmembrane region" description="Helical" evidence="7">
    <location>
        <begin position="177"/>
        <end position="195"/>
    </location>
</feature>
<evidence type="ECO:0000256" key="5">
    <source>
        <dbReference type="ARBA" id="ARBA00023136"/>
    </source>
</evidence>
<dbReference type="Proteomes" id="UP000325286">
    <property type="component" value="Chromosome"/>
</dbReference>
<feature type="transmembrane region" description="Helical" evidence="7">
    <location>
        <begin position="124"/>
        <end position="146"/>
    </location>
</feature>
<comment type="subcellular location">
    <subcellularLocation>
        <location evidence="1">Cell membrane</location>
        <topology evidence="1">Multi-pass membrane protein</topology>
    </subcellularLocation>
</comment>
<organism evidence="9 10">
    <name type="scientific">Roseimaritima ulvae</name>
    <dbReference type="NCBI Taxonomy" id="980254"/>
    <lineage>
        <taxon>Bacteria</taxon>
        <taxon>Pseudomonadati</taxon>
        <taxon>Planctomycetota</taxon>
        <taxon>Planctomycetia</taxon>
        <taxon>Pirellulales</taxon>
        <taxon>Pirellulaceae</taxon>
        <taxon>Roseimaritima</taxon>
    </lineage>
</organism>
<dbReference type="KEGG" id="rul:UC8_17700"/>
<dbReference type="Pfam" id="PF00482">
    <property type="entry name" value="T2SSF"/>
    <property type="match status" value="1"/>
</dbReference>
<feature type="compositionally biased region" description="Pro residues" evidence="6">
    <location>
        <begin position="1"/>
        <end position="17"/>
    </location>
</feature>
<protein>
    <submittedName>
        <fullName evidence="9">Type IV pilin biogenesis protein</fullName>
    </submittedName>
</protein>
<keyword evidence="3 7" id="KW-0812">Transmembrane</keyword>
<keyword evidence="5 7" id="KW-0472">Membrane</keyword>
<dbReference type="PANTHER" id="PTHR30012">
    <property type="entry name" value="GENERAL SECRETION PATHWAY PROTEIN"/>
    <property type="match status" value="1"/>
</dbReference>
<feature type="transmembrane region" description="Helical" evidence="7">
    <location>
        <begin position="310"/>
        <end position="335"/>
    </location>
</feature>
<keyword evidence="2" id="KW-1003">Cell membrane</keyword>
<sequence>MPPTTPPPSPTPTPNPSPDGRDVQQRLQQVLRFHSEISAALRRLSEELPRPQRRAFESLSRWFAQAPTPQDVLHRADALAVCLPLMRPAESGEIASWQIDEAARQAVNRVGSPRGQRYRLLQGLIYPLSVLLVSGLIIILFCLFLVPEFDAMFRDFELDLPALTHALILLSRFIRQWGGVLLGGTAILGLVLLWISKYRLGRWMRSKRDVMAIWARHVSLLLQAGLADDEAIQTAGRASERRWVADLSRFWGERLQQGQRPFDGAVYAGSQPVAMIGYAMRQETPQQRSEWLDEVVEMYRERDHFRWNAWLAWTTPMVVCVAGGAVGFLVIALFLPLVGLISGLG</sequence>
<dbReference type="GO" id="GO:0005886">
    <property type="term" value="C:plasma membrane"/>
    <property type="evidence" value="ECO:0007669"/>
    <property type="project" value="UniProtKB-SubCell"/>
</dbReference>
<dbReference type="PRINTS" id="PR00812">
    <property type="entry name" value="BCTERIALGSPF"/>
</dbReference>
<feature type="domain" description="Type II secretion system protein GspF" evidence="8">
    <location>
        <begin position="214"/>
        <end position="336"/>
    </location>
</feature>
<evidence type="ECO:0000256" key="1">
    <source>
        <dbReference type="ARBA" id="ARBA00004651"/>
    </source>
</evidence>
<evidence type="ECO:0000256" key="4">
    <source>
        <dbReference type="ARBA" id="ARBA00022989"/>
    </source>
</evidence>
<accession>A0A5B9QPE6</accession>
<evidence type="ECO:0000313" key="10">
    <source>
        <dbReference type="Proteomes" id="UP000325286"/>
    </source>
</evidence>
<evidence type="ECO:0000256" key="7">
    <source>
        <dbReference type="SAM" id="Phobius"/>
    </source>
</evidence>
<keyword evidence="4 7" id="KW-1133">Transmembrane helix</keyword>
<dbReference type="InterPro" id="IPR003004">
    <property type="entry name" value="GspF/PilC"/>
</dbReference>
<dbReference type="OrthoDB" id="243821at2"/>
<evidence type="ECO:0000313" key="9">
    <source>
        <dbReference type="EMBL" id="QEG39772.1"/>
    </source>
</evidence>
<dbReference type="PANTHER" id="PTHR30012:SF0">
    <property type="entry name" value="TYPE II SECRETION SYSTEM PROTEIN F-RELATED"/>
    <property type="match status" value="1"/>
</dbReference>
<dbReference type="RefSeq" id="WP_084426659.1">
    <property type="nucleotide sequence ID" value="NZ_CP042914.1"/>
</dbReference>
<gene>
    <name evidence="9" type="ORF">UC8_17700</name>
</gene>
<dbReference type="AlphaFoldDB" id="A0A5B9QPE6"/>
<feature type="region of interest" description="Disordered" evidence="6">
    <location>
        <begin position="1"/>
        <end position="22"/>
    </location>
</feature>
<keyword evidence="10" id="KW-1185">Reference proteome</keyword>
<evidence type="ECO:0000256" key="2">
    <source>
        <dbReference type="ARBA" id="ARBA00022475"/>
    </source>
</evidence>
<dbReference type="InterPro" id="IPR018076">
    <property type="entry name" value="T2SS_GspF_dom"/>
</dbReference>
<evidence type="ECO:0000256" key="3">
    <source>
        <dbReference type="ARBA" id="ARBA00022692"/>
    </source>
</evidence>
<name>A0A5B9QPE6_9BACT</name>
<evidence type="ECO:0000259" key="8">
    <source>
        <dbReference type="Pfam" id="PF00482"/>
    </source>
</evidence>
<evidence type="ECO:0000256" key="6">
    <source>
        <dbReference type="SAM" id="MobiDB-lite"/>
    </source>
</evidence>
<reference evidence="9 10" key="1">
    <citation type="submission" date="2019-08" db="EMBL/GenBank/DDBJ databases">
        <title>Deep-cultivation of Planctomycetes and their phenomic and genomic characterization uncovers novel biology.</title>
        <authorList>
            <person name="Wiegand S."/>
            <person name="Jogler M."/>
            <person name="Boedeker C."/>
            <person name="Pinto D."/>
            <person name="Vollmers J."/>
            <person name="Rivas-Marin E."/>
            <person name="Kohn T."/>
            <person name="Peeters S.H."/>
            <person name="Heuer A."/>
            <person name="Rast P."/>
            <person name="Oberbeckmann S."/>
            <person name="Bunk B."/>
            <person name="Jeske O."/>
            <person name="Meyerdierks A."/>
            <person name="Storesund J.E."/>
            <person name="Kallscheuer N."/>
            <person name="Luecker S."/>
            <person name="Lage O.M."/>
            <person name="Pohl T."/>
            <person name="Merkel B.J."/>
            <person name="Hornburger P."/>
            <person name="Mueller R.-W."/>
            <person name="Bruemmer F."/>
            <person name="Labrenz M."/>
            <person name="Spormann A.M."/>
            <person name="Op den Camp H."/>
            <person name="Overmann J."/>
            <person name="Amann R."/>
            <person name="Jetten M.S.M."/>
            <person name="Mascher T."/>
            <person name="Medema M.H."/>
            <person name="Devos D.P."/>
            <person name="Kaster A.-K."/>
            <person name="Ovreas L."/>
            <person name="Rohde M."/>
            <person name="Galperin M.Y."/>
            <person name="Jogler C."/>
        </authorList>
    </citation>
    <scope>NUCLEOTIDE SEQUENCE [LARGE SCALE GENOMIC DNA]</scope>
    <source>
        <strain evidence="9 10">UC8</strain>
    </source>
</reference>
<proteinExistence type="predicted"/>